<dbReference type="PANTHER" id="PTHR39157">
    <property type="entry name" value="INTEGRAL MEMBRANE PROTEIN-RELATED"/>
    <property type="match status" value="1"/>
</dbReference>
<dbReference type="PANTHER" id="PTHR39157:SF1">
    <property type="entry name" value="DOXX FAMILY PROTEIN"/>
    <property type="match status" value="1"/>
</dbReference>
<evidence type="ECO:0000313" key="6">
    <source>
        <dbReference type="EMBL" id="AOM81884.1"/>
    </source>
</evidence>
<evidence type="ECO:0000256" key="5">
    <source>
        <dbReference type="SAM" id="Phobius"/>
    </source>
</evidence>
<evidence type="ECO:0000256" key="3">
    <source>
        <dbReference type="ARBA" id="ARBA00022989"/>
    </source>
</evidence>
<keyword evidence="2 5" id="KW-0812">Transmembrane</keyword>
<dbReference type="STRING" id="632773.BBEV_0491"/>
<name>A0A1D7QS92_9BACI</name>
<keyword evidence="4 5" id="KW-0472">Membrane</keyword>
<proteinExistence type="predicted"/>
<organism evidence="6 7">
    <name type="scientific">Salisediminibacterium beveridgei</name>
    <dbReference type="NCBI Taxonomy" id="632773"/>
    <lineage>
        <taxon>Bacteria</taxon>
        <taxon>Bacillati</taxon>
        <taxon>Bacillota</taxon>
        <taxon>Bacilli</taxon>
        <taxon>Bacillales</taxon>
        <taxon>Bacillaceae</taxon>
        <taxon>Salisediminibacterium</taxon>
    </lineage>
</organism>
<keyword evidence="3 5" id="KW-1133">Transmembrane helix</keyword>
<comment type="subcellular location">
    <subcellularLocation>
        <location evidence="1">Membrane</location>
        <topology evidence="1">Multi-pass membrane protein</topology>
    </subcellularLocation>
</comment>
<dbReference type="PATRIC" id="fig|632773.3.peg.529"/>
<accession>A0A1D7QS92</accession>
<dbReference type="AlphaFoldDB" id="A0A1D7QS92"/>
<dbReference type="RefSeq" id="WP_069364012.1">
    <property type="nucleotide sequence ID" value="NZ_CP012502.1"/>
</dbReference>
<keyword evidence="7" id="KW-1185">Reference proteome</keyword>
<sequence>MIMDFLRNNVIAAVVLAVVRVYVGWQWLTAGWGKAFGEFDAGGFLQGAIGNEAVQETYPTYHAFLEGFALPNADLFSFMVAWGEVAVGLGLILGVLTTAAAFFGITMNFAFLFAGTVSSNPFLVLLTIFILVAGYNAGKFGGDRWVIPALRDKVFKGKITPSDQKNQAA</sequence>
<protein>
    <submittedName>
        <fullName evidence="6">D-tyrosyl-tRNA(Tyr) deacylase</fullName>
    </submittedName>
</protein>
<dbReference type="KEGG" id="bbev:BBEV_0491"/>
<dbReference type="Pfam" id="PF07681">
    <property type="entry name" value="DoxX"/>
    <property type="match status" value="1"/>
</dbReference>
<dbReference type="OrthoDB" id="26941at2"/>
<dbReference type="EMBL" id="CP012502">
    <property type="protein sequence ID" value="AOM81884.1"/>
    <property type="molecule type" value="Genomic_DNA"/>
</dbReference>
<dbReference type="GO" id="GO:0016020">
    <property type="term" value="C:membrane"/>
    <property type="evidence" value="ECO:0007669"/>
    <property type="project" value="UniProtKB-SubCell"/>
</dbReference>
<dbReference type="Proteomes" id="UP000094463">
    <property type="component" value="Chromosome"/>
</dbReference>
<feature type="transmembrane region" description="Helical" evidence="5">
    <location>
        <begin position="9"/>
        <end position="28"/>
    </location>
</feature>
<gene>
    <name evidence="6" type="ORF">BBEV_0491</name>
</gene>
<evidence type="ECO:0000256" key="2">
    <source>
        <dbReference type="ARBA" id="ARBA00022692"/>
    </source>
</evidence>
<feature type="transmembrane region" description="Helical" evidence="5">
    <location>
        <begin position="110"/>
        <end position="135"/>
    </location>
</feature>
<evidence type="ECO:0000313" key="7">
    <source>
        <dbReference type="Proteomes" id="UP000094463"/>
    </source>
</evidence>
<evidence type="ECO:0000256" key="4">
    <source>
        <dbReference type="ARBA" id="ARBA00023136"/>
    </source>
</evidence>
<evidence type="ECO:0000256" key="1">
    <source>
        <dbReference type="ARBA" id="ARBA00004141"/>
    </source>
</evidence>
<feature type="transmembrane region" description="Helical" evidence="5">
    <location>
        <begin position="75"/>
        <end position="103"/>
    </location>
</feature>
<dbReference type="InterPro" id="IPR032808">
    <property type="entry name" value="DoxX"/>
</dbReference>
<reference evidence="6 7" key="1">
    <citation type="submission" date="2015-08" db="EMBL/GenBank/DDBJ databases">
        <title>The complete genome sequence of Bacillus beveridgei MLTeJB.</title>
        <authorList>
            <person name="Hanson T.E."/>
            <person name="Mesa C."/>
            <person name="Basesman S.M."/>
            <person name="Oremland R.S."/>
        </authorList>
    </citation>
    <scope>NUCLEOTIDE SEQUENCE [LARGE SCALE GENOMIC DNA]</scope>
    <source>
        <strain evidence="6 7">MLTeJB</strain>
    </source>
</reference>